<keyword evidence="2" id="KW-1185">Reference proteome</keyword>
<gene>
    <name evidence="1" type="ORF">OA50_03280</name>
</gene>
<dbReference type="Gene3D" id="1.10.3230.30">
    <property type="entry name" value="Phage gp6-like head-tail connector protein"/>
    <property type="match status" value="1"/>
</dbReference>
<reference evidence="1 2" key="1">
    <citation type="submission" date="2014-10" db="EMBL/GenBank/DDBJ databases">
        <title>Genome sequence of Ponticoccus sp. strain UMTAT08 isolated from clonal culture of toxic dinoflagellate Alexandrium tamiyavanichii.</title>
        <authorList>
            <person name="Gan H.Y."/>
            <person name="Muhd D.-D."/>
            <person name="Mohd Noor M.E."/>
            <person name="Yeong Y.S."/>
            <person name="Usup G."/>
        </authorList>
    </citation>
    <scope>NUCLEOTIDE SEQUENCE [LARGE SCALE GENOMIC DNA]</scope>
    <source>
        <strain evidence="1 2">UMTAT08</strain>
    </source>
</reference>
<comment type="caution">
    <text evidence="1">The sequence shown here is derived from an EMBL/GenBank/DDBJ whole genome shotgun (WGS) entry which is preliminary data.</text>
</comment>
<dbReference type="PATRIC" id="fig|1515334.3.peg.3298"/>
<name>A0A0B3RZU6_9RHOB</name>
<accession>A0A0B3RZU6</accession>
<dbReference type="OrthoDB" id="8478788at2"/>
<dbReference type="CDD" id="cd08054">
    <property type="entry name" value="gp6"/>
    <property type="match status" value="1"/>
</dbReference>
<proteinExistence type="predicted"/>
<dbReference type="InterPro" id="IPR006450">
    <property type="entry name" value="Phage_HK97_gp6-like"/>
</dbReference>
<dbReference type="STRING" id="561184.SAMN05216376_102247"/>
<protein>
    <submittedName>
        <fullName evidence="1">GTA protein</fullName>
    </submittedName>
</protein>
<dbReference type="NCBIfam" id="TIGR01560">
    <property type="entry name" value="put_DNA_pack"/>
    <property type="match status" value="1"/>
</dbReference>
<sequence>MMLVEETQVPEAALPIGALKDHLLLGSGFTESDLQDPVLVSFLRAALAAIEGRTSKALISRGFLMTLDRWASCEGQRLPVAPVQAVTEVTVVDAYGSATTIDPGAYRLQKDAFEPRLRPAGTSLPGVPTGGSVEIRFDAGYGATFDVVPADLRQAVLMLAAHYYEYRSDTALSQGCMPFGVTSLIARYRPVRMGLGA</sequence>
<organism evidence="1 2">
    <name type="scientific">Mameliella alba</name>
    <dbReference type="NCBI Taxonomy" id="561184"/>
    <lineage>
        <taxon>Bacteria</taxon>
        <taxon>Pseudomonadati</taxon>
        <taxon>Pseudomonadota</taxon>
        <taxon>Alphaproteobacteria</taxon>
        <taxon>Rhodobacterales</taxon>
        <taxon>Roseobacteraceae</taxon>
        <taxon>Mameliella</taxon>
    </lineage>
</organism>
<dbReference type="NCBIfam" id="TIGR02215">
    <property type="entry name" value="phage_chp_gp8"/>
    <property type="match status" value="1"/>
</dbReference>
<evidence type="ECO:0000313" key="2">
    <source>
        <dbReference type="Proteomes" id="UP000030960"/>
    </source>
</evidence>
<dbReference type="EMBL" id="JSUQ01000012">
    <property type="protein sequence ID" value="KHQ52263.1"/>
    <property type="molecule type" value="Genomic_DNA"/>
</dbReference>
<dbReference type="RefSeq" id="WP_043143495.1">
    <property type="nucleotide sequence ID" value="NZ_AP022337.1"/>
</dbReference>
<dbReference type="InterPro" id="IPR011738">
    <property type="entry name" value="Phage_CHP"/>
</dbReference>
<dbReference type="Proteomes" id="UP000030960">
    <property type="component" value="Unassembled WGS sequence"/>
</dbReference>
<evidence type="ECO:0000313" key="1">
    <source>
        <dbReference type="EMBL" id="KHQ52263.1"/>
    </source>
</evidence>
<dbReference type="AlphaFoldDB" id="A0A0B3RZU6"/>